<protein>
    <submittedName>
        <fullName evidence="3">10999_t:CDS:1</fullName>
    </submittedName>
</protein>
<evidence type="ECO:0000313" key="4">
    <source>
        <dbReference type="Proteomes" id="UP000789375"/>
    </source>
</evidence>
<evidence type="ECO:0000259" key="2">
    <source>
        <dbReference type="SMART" id="SM00398"/>
    </source>
</evidence>
<dbReference type="EMBL" id="CAJVPP010019795">
    <property type="protein sequence ID" value="CAG8738858.1"/>
    <property type="molecule type" value="Genomic_DNA"/>
</dbReference>
<proteinExistence type="predicted"/>
<name>A0A9N9NK59_FUNMO</name>
<feature type="region of interest" description="Disordered" evidence="1">
    <location>
        <begin position="1"/>
        <end position="23"/>
    </location>
</feature>
<sequence>MEQFPHKNSYKMPKYNEKDNKGSDDLADFKLPFPPRITALEVVSLNKKKGKKPSKSSNAFMIYRKVFSKEVAKNHRFQQKRISPICGDFWRREPEHVKYEYHKLAKEVDKLFLQLREETSLQDRIEWNMKADPQITPQRLEQPFPSNEPGPSIEYYLKEFDNLDHNSYIPDPCDSYENFELNYPIAPTYPYVNLPLVEDPTFNPYYDWNLAQYGLAQYELQLPSYEIFPEL</sequence>
<dbReference type="InterPro" id="IPR036910">
    <property type="entry name" value="HMG_box_dom_sf"/>
</dbReference>
<dbReference type="Gene3D" id="1.10.30.10">
    <property type="entry name" value="High mobility group box domain"/>
    <property type="match status" value="1"/>
</dbReference>
<keyword evidence="4" id="KW-1185">Reference proteome</keyword>
<feature type="compositionally biased region" description="Basic and acidic residues" evidence="1">
    <location>
        <begin position="14"/>
        <end position="23"/>
    </location>
</feature>
<evidence type="ECO:0000256" key="1">
    <source>
        <dbReference type="SAM" id="MobiDB-lite"/>
    </source>
</evidence>
<dbReference type="SMART" id="SM00398">
    <property type="entry name" value="HMG"/>
    <property type="match status" value="1"/>
</dbReference>
<dbReference type="SUPFAM" id="SSF47095">
    <property type="entry name" value="HMG-box"/>
    <property type="match status" value="1"/>
</dbReference>
<organism evidence="3 4">
    <name type="scientific">Funneliformis mosseae</name>
    <name type="common">Endomycorrhizal fungus</name>
    <name type="synonym">Glomus mosseae</name>
    <dbReference type="NCBI Taxonomy" id="27381"/>
    <lineage>
        <taxon>Eukaryota</taxon>
        <taxon>Fungi</taxon>
        <taxon>Fungi incertae sedis</taxon>
        <taxon>Mucoromycota</taxon>
        <taxon>Glomeromycotina</taxon>
        <taxon>Glomeromycetes</taxon>
        <taxon>Glomerales</taxon>
        <taxon>Glomeraceae</taxon>
        <taxon>Funneliformis</taxon>
    </lineage>
</organism>
<dbReference type="Proteomes" id="UP000789375">
    <property type="component" value="Unassembled WGS sequence"/>
</dbReference>
<feature type="domain" description="HMG box" evidence="2">
    <location>
        <begin position="52"/>
        <end position="126"/>
    </location>
</feature>
<dbReference type="InterPro" id="IPR009071">
    <property type="entry name" value="HMG_box_dom"/>
</dbReference>
<gene>
    <name evidence="3" type="ORF">FMOSSE_LOCUS16030</name>
</gene>
<evidence type="ECO:0000313" key="3">
    <source>
        <dbReference type="EMBL" id="CAG8738858.1"/>
    </source>
</evidence>
<dbReference type="AlphaFoldDB" id="A0A9N9NK59"/>
<reference evidence="3" key="1">
    <citation type="submission" date="2021-06" db="EMBL/GenBank/DDBJ databases">
        <authorList>
            <person name="Kallberg Y."/>
            <person name="Tangrot J."/>
            <person name="Rosling A."/>
        </authorList>
    </citation>
    <scope>NUCLEOTIDE SEQUENCE</scope>
    <source>
        <strain evidence="3">87-6 pot B 2015</strain>
    </source>
</reference>
<accession>A0A9N9NK59</accession>
<comment type="caution">
    <text evidence="3">The sequence shown here is derived from an EMBL/GenBank/DDBJ whole genome shotgun (WGS) entry which is preliminary data.</text>
</comment>